<evidence type="ECO:0000256" key="2">
    <source>
        <dbReference type="ARBA" id="ARBA00008910"/>
    </source>
</evidence>
<comment type="function">
    <text evidence="6">Component of the signal recognition particle (SRP) complex, a ribonucleoprotein complex that mediates the cotranslational targeting of secretory and membrane proteins to the endoplasmic reticulum (ER). Binds directly to 7SL RNA. Mediates binding of SRP54 to the SRP complex.</text>
</comment>
<keyword evidence="3" id="KW-0963">Cytoplasm</keyword>
<dbReference type="CTD" id="6728"/>
<proteinExistence type="inferred from homology"/>
<dbReference type="OrthoDB" id="2190947at2759"/>
<dbReference type="RefSeq" id="XP_022669469.1">
    <property type="nucleotide sequence ID" value="XM_022813734.1"/>
</dbReference>
<feature type="region of interest" description="Disordered" evidence="7">
    <location>
        <begin position="170"/>
        <end position="200"/>
    </location>
</feature>
<dbReference type="GO" id="GO:0006617">
    <property type="term" value="P:SRP-dependent cotranslational protein targeting to membrane, signal sequence recognition"/>
    <property type="evidence" value="ECO:0007669"/>
    <property type="project" value="TreeGrafter"/>
</dbReference>
<name>A0A7M7KR75_VARDE</name>
<dbReference type="Gene3D" id="3.30.56.30">
    <property type="entry name" value="Signal recognition particle, SRP19-like subunit"/>
    <property type="match status" value="1"/>
</dbReference>
<dbReference type="InterPro" id="IPR002778">
    <property type="entry name" value="Signal_recog_particle_SRP19"/>
</dbReference>
<dbReference type="Proteomes" id="UP000594260">
    <property type="component" value="Unplaced"/>
</dbReference>
<dbReference type="AlphaFoldDB" id="A0A7M7KR75"/>
<keyword evidence="5" id="KW-0687">Ribonucleoprotein</keyword>
<evidence type="ECO:0000313" key="9">
    <source>
        <dbReference type="Proteomes" id="UP000594260"/>
    </source>
</evidence>
<protein>
    <recommendedName>
        <fullName evidence="10">Signal recognition particle 19 kDa protein</fullName>
    </recommendedName>
</protein>
<evidence type="ECO:0000256" key="6">
    <source>
        <dbReference type="ARBA" id="ARBA00045518"/>
    </source>
</evidence>
<dbReference type="PANTHER" id="PTHR17453:SF0">
    <property type="entry name" value="SIGNAL RECOGNITION PARTICLE 19 KDA PROTEIN"/>
    <property type="match status" value="1"/>
</dbReference>
<evidence type="ECO:0000313" key="8">
    <source>
        <dbReference type="EnsemblMetazoa" id="XP_022669469"/>
    </source>
</evidence>
<dbReference type="KEGG" id="vde:111253778"/>
<comment type="similarity">
    <text evidence="2">Belongs to the SRP19 family.</text>
</comment>
<dbReference type="InterPro" id="IPR036521">
    <property type="entry name" value="SRP19-like_sf"/>
</dbReference>
<dbReference type="EnsemblMetazoa" id="XM_022813734">
    <property type="protein sequence ID" value="XP_022669469"/>
    <property type="gene ID" value="LOC111253778"/>
</dbReference>
<organism evidence="8 9">
    <name type="scientific">Varroa destructor</name>
    <name type="common">Honeybee mite</name>
    <dbReference type="NCBI Taxonomy" id="109461"/>
    <lineage>
        <taxon>Eukaryota</taxon>
        <taxon>Metazoa</taxon>
        <taxon>Ecdysozoa</taxon>
        <taxon>Arthropoda</taxon>
        <taxon>Chelicerata</taxon>
        <taxon>Arachnida</taxon>
        <taxon>Acari</taxon>
        <taxon>Parasitiformes</taxon>
        <taxon>Mesostigmata</taxon>
        <taxon>Gamasina</taxon>
        <taxon>Dermanyssoidea</taxon>
        <taxon>Varroidae</taxon>
        <taxon>Varroa</taxon>
    </lineage>
</organism>
<dbReference type="FunCoup" id="A0A7M7KR75">
    <property type="interactions" value="1237"/>
</dbReference>
<comment type="subcellular location">
    <subcellularLocation>
        <location evidence="1">Cytoplasm</location>
    </subcellularLocation>
</comment>
<feature type="compositionally biased region" description="Polar residues" evidence="7">
    <location>
        <begin position="174"/>
        <end position="190"/>
    </location>
</feature>
<accession>A0A7M7KR75</accession>
<dbReference type="SUPFAM" id="SSF69695">
    <property type="entry name" value="SRP19"/>
    <property type="match status" value="1"/>
</dbReference>
<keyword evidence="9" id="KW-1185">Reference proteome</keyword>
<dbReference type="InParanoid" id="A0A7M7KR75"/>
<evidence type="ECO:0000256" key="1">
    <source>
        <dbReference type="ARBA" id="ARBA00004496"/>
    </source>
</evidence>
<dbReference type="GO" id="GO:0005786">
    <property type="term" value="C:signal recognition particle, endoplasmic reticulum targeting"/>
    <property type="evidence" value="ECO:0007669"/>
    <property type="project" value="UniProtKB-KW"/>
</dbReference>
<feature type="compositionally biased region" description="Basic residues" evidence="7">
    <location>
        <begin position="191"/>
        <end position="200"/>
    </location>
</feature>
<keyword evidence="4" id="KW-0733">Signal recognition particle</keyword>
<dbReference type="Pfam" id="PF01922">
    <property type="entry name" value="SRP19"/>
    <property type="match status" value="1"/>
</dbReference>
<evidence type="ECO:0000256" key="7">
    <source>
        <dbReference type="SAM" id="MobiDB-lite"/>
    </source>
</evidence>
<evidence type="ECO:0000256" key="4">
    <source>
        <dbReference type="ARBA" id="ARBA00023135"/>
    </source>
</evidence>
<evidence type="ECO:0000256" key="5">
    <source>
        <dbReference type="ARBA" id="ARBA00023274"/>
    </source>
</evidence>
<dbReference type="PANTHER" id="PTHR17453">
    <property type="entry name" value="SIGNAL RECOGNITION PARTICLE 19 KD PROTEIN"/>
    <property type="match status" value="1"/>
</dbReference>
<sequence>MADPQVASTSPQGNHPNVIRLGPFMPTKKHSDHERWVHVYPIYLNKNKTVAEGRRVPKEIAVVDPIAREIVMALQEKGFDLFVEGYKVHPREVDKENALMRSRVRVHFKNDDGKPINPQYPTKRALFRMLCESIAAIEYRQDPEMFKQHQRALQAQVAPQVLQQQRFLERLEKSQTQTPGNSGSQSTTITNKKKNKRGRK</sequence>
<evidence type="ECO:0000256" key="3">
    <source>
        <dbReference type="ARBA" id="ARBA00022490"/>
    </source>
</evidence>
<evidence type="ECO:0008006" key="10">
    <source>
        <dbReference type="Google" id="ProtNLM"/>
    </source>
</evidence>
<dbReference type="GO" id="GO:0008312">
    <property type="term" value="F:7S RNA binding"/>
    <property type="evidence" value="ECO:0007669"/>
    <property type="project" value="InterPro"/>
</dbReference>
<reference evidence="8" key="1">
    <citation type="submission" date="2021-01" db="UniProtKB">
        <authorList>
            <consortium name="EnsemblMetazoa"/>
        </authorList>
    </citation>
    <scope>IDENTIFICATION</scope>
</reference>
<dbReference type="GeneID" id="111253778"/>